<dbReference type="CDD" id="cd06127">
    <property type="entry name" value="DEDDh"/>
    <property type="match status" value="1"/>
</dbReference>
<gene>
    <name evidence="2" type="ORF">MNBD_GAMMA15-1206</name>
</gene>
<dbReference type="Pfam" id="PF00929">
    <property type="entry name" value="RNase_T"/>
    <property type="match status" value="1"/>
</dbReference>
<dbReference type="GO" id="GO:0008408">
    <property type="term" value="F:3'-5' exonuclease activity"/>
    <property type="evidence" value="ECO:0007669"/>
    <property type="project" value="TreeGrafter"/>
</dbReference>
<evidence type="ECO:0000259" key="1">
    <source>
        <dbReference type="SMART" id="SM00479"/>
    </source>
</evidence>
<evidence type="ECO:0000313" key="2">
    <source>
        <dbReference type="EMBL" id="VAW80077.1"/>
    </source>
</evidence>
<dbReference type="PANTHER" id="PTHR30231:SF37">
    <property type="entry name" value="EXODEOXYRIBONUCLEASE 10"/>
    <property type="match status" value="1"/>
</dbReference>
<dbReference type="SUPFAM" id="SSF53098">
    <property type="entry name" value="Ribonuclease H-like"/>
    <property type="match status" value="1"/>
</dbReference>
<proteinExistence type="predicted"/>
<protein>
    <recommendedName>
        <fullName evidence="1">Exonuclease domain-containing protein</fullName>
    </recommendedName>
</protein>
<dbReference type="InterPro" id="IPR013520">
    <property type="entry name" value="Ribonucl_H"/>
</dbReference>
<name>A0A3B0YX88_9ZZZZ</name>
<dbReference type="InterPro" id="IPR036397">
    <property type="entry name" value="RNaseH_sf"/>
</dbReference>
<dbReference type="Gene3D" id="3.30.420.10">
    <property type="entry name" value="Ribonuclease H-like superfamily/Ribonuclease H"/>
    <property type="match status" value="1"/>
</dbReference>
<organism evidence="2">
    <name type="scientific">hydrothermal vent metagenome</name>
    <dbReference type="NCBI Taxonomy" id="652676"/>
    <lineage>
        <taxon>unclassified sequences</taxon>
        <taxon>metagenomes</taxon>
        <taxon>ecological metagenomes</taxon>
    </lineage>
</organism>
<accession>A0A3B0YX88</accession>
<dbReference type="EMBL" id="UOFN01000123">
    <property type="protein sequence ID" value="VAW80077.1"/>
    <property type="molecule type" value="Genomic_DNA"/>
</dbReference>
<sequence length="294" mass="33542">MTNNQDLIDQLTATGDYKVIRRLKPVDQYHEDTGAEKKIGIYLDTEATGLNPEKEKVIELALVPFEYDAEGRIYRILPAYNALQDPGVPISAFITSITGITDEMVAGQAIDLDEVGRFLSGASLVIAHNARFDRPFVEGIHSGFETIDWACSIADVNWNEEGFEGVKLEYLGYKYGFFYEGHRATIDCQAGIELLSQKLPSGERVMKRLLDKSSRTDVRIWAERAPFQKKDDLKQRGYRWSPGGEGIRKAWYKDLPEDQVDDEMLYLNREVYPKVVGVLPMDRFDAKLRYSRRV</sequence>
<dbReference type="GO" id="GO:0045004">
    <property type="term" value="P:DNA replication proofreading"/>
    <property type="evidence" value="ECO:0007669"/>
    <property type="project" value="TreeGrafter"/>
</dbReference>
<dbReference type="AlphaFoldDB" id="A0A3B0YX88"/>
<feature type="domain" description="Exonuclease" evidence="1">
    <location>
        <begin position="41"/>
        <end position="204"/>
    </location>
</feature>
<dbReference type="SMART" id="SM00479">
    <property type="entry name" value="EXOIII"/>
    <property type="match status" value="1"/>
</dbReference>
<dbReference type="PANTHER" id="PTHR30231">
    <property type="entry name" value="DNA POLYMERASE III SUBUNIT EPSILON"/>
    <property type="match status" value="1"/>
</dbReference>
<dbReference type="GO" id="GO:0003676">
    <property type="term" value="F:nucleic acid binding"/>
    <property type="evidence" value="ECO:0007669"/>
    <property type="project" value="InterPro"/>
</dbReference>
<dbReference type="GO" id="GO:0005829">
    <property type="term" value="C:cytosol"/>
    <property type="evidence" value="ECO:0007669"/>
    <property type="project" value="TreeGrafter"/>
</dbReference>
<reference evidence="2" key="1">
    <citation type="submission" date="2018-06" db="EMBL/GenBank/DDBJ databases">
        <authorList>
            <person name="Zhirakovskaya E."/>
        </authorList>
    </citation>
    <scope>NUCLEOTIDE SEQUENCE</scope>
</reference>
<dbReference type="InterPro" id="IPR012337">
    <property type="entry name" value="RNaseH-like_sf"/>
</dbReference>
<dbReference type="NCBIfam" id="NF006615">
    <property type="entry name" value="PRK09182.1"/>
    <property type="match status" value="1"/>
</dbReference>